<evidence type="ECO:0000256" key="1">
    <source>
        <dbReference type="SAM" id="Phobius"/>
    </source>
</evidence>
<reference evidence="2 3" key="1">
    <citation type="submission" date="2020-09" db="EMBL/GenBank/DDBJ databases">
        <authorList>
            <person name="Jameson E."/>
        </authorList>
    </citation>
    <scope>NUCLEOTIDE SEQUENCE [LARGE SCALE GENOMIC DNA]</scope>
</reference>
<keyword evidence="3" id="KW-1185">Reference proteome</keyword>
<keyword evidence="1" id="KW-0812">Transmembrane</keyword>
<keyword evidence="1" id="KW-1133">Transmembrane helix</keyword>
<dbReference type="Proteomes" id="UP000596437">
    <property type="component" value="Chromosome"/>
</dbReference>
<evidence type="ECO:0000313" key="2">
    <source>
        <dbReference type="EMBL" id="CAD5239706.1"/>
    </source>
</evidence>
<dbReference type="EMBL" id="LR881107">
    <property type="protein sequence ID" value="CAD5239706.1"/>
    <property type="molecule type" value="Genomic_DNA"/>
</dbReference>
<gene>
    <name evidence="2" type="ORF">JLDGIFFK_00046</name>
</gene>
<evidence type="ECO:0000313" key="3">
    <source>
        <dbReference type="Proteomes" id="UP000596437"/>
    </source>
</evidence>
<name>A0A7R8MKY8_9CAUD</name>
<proteinExistence type="predicted"/>
<keyword evidence="1" id="KW-0472">Membrane</keyword>
<feature type="transmembrane region" description="Helical" evidence="1">
    <location>
        <begin position="17"/>
        <end position="38"/>
    </location>
</feature>
<sequence>MITTPNDPKEPFDFHKAAVIGLTILTVIYTVRGILWLLTH</sequence>
<organism evidence="2 3">
    <name type="scientific">Klebsiella phage vB_KppS-Samwise</name>
    <dbReference type="NCBI Taxonomy" id="2762815"/>
    <lineage>
        <taxon>Viruses</taxon>
        <taxon>Duplodnaviria</taxon>
        <taxon>Heunggongvirae</taxon>
        <taxon>Uroviricota</taxon>
        <taxon>Caudoviricetes</taxon>
        <taxon>Drexlerviridae</taxon>
        <taxon>Tempevirinae</taxon>
        <taxon>Henuseptimavirus</taxon>
        <taxon>Henuseptimavirus samwise</taxon>
    </lineage>
</organism>
<accession>A0A7R8MKY8</accession>
<protein>
    <submittedName>
        <fullName evidence="2">Uncharacterized protein</fullName>
    </submittedName>
</protein>